<keyword evidence="1" id="KW-0812">Transmembrane</keyword>
<keyword evidence="3" id="KW-0418">Kinase</keyword>
<gene>
    <name evidence="3" type="ORF">SAMN04487910_0567</name>
</gene>
<dbReference type="Gene3D" id="3.30.565.10">
    <property type="entry name" value="Histidine kinase-like ATPase, C-terminal domain"/>
    <property type="match status" value="1"/>
</dbReference>
<dbReference type="GO" id="GO:0000155">
    <property type="term" value="F:phosphorelay sensor kinase activity"/>
    <property type="evidence" value="ECO:0007669"/>
    <property type="project" value="InterPro"/>
</dbReference>
<name>A0A1H7H5M5_AQUAM</name>
<sequence length="330" mass="38455">MIKKSFQRTILLNIGAFVLVLILELLSGWMIIDRYDSPFSFFLWALKYAINIMAAIWINHFILIPYFFDKKRYFIYVLLVIGSIFFIAYIEAFANNSWPGVTKTFLFHFYTTGTGMAAFFLRRNMIIQRENVEKEKLQREMELIYLKEQVNPHFLFNSLNSIYSLSRQQSPETPDLVMQLSELMRYQLESSKKEVVLLKEELEFIENYLLLEEKRLSKRCTIEFLIEGDLFGLKISPMLLIPFVENAIKHGAQSTNEQSKIDISVTIKNTALHFNVVNSKPTMIPASNRNGLGLENVRRRLGLLYPNAHTLDIVDKANDYHVNLTINLTV</sequence>
<feature type="transmembrane region" description="Helical" evidence="1">
    <location>
        <begin position="44"/>
        <end position="66"/>
    </location>
</feature>
<evidence type="ECO:0000256" key="1">
    <source>
        <dbReference type="SAM" id="Phobius"/>
    </source>
</evidence>
<accession>A0A1H7H5M5</accession>
<dbReference type="Pfam" id="PF06580">
    <property type="entry name" value="His_kinase"/>
    <property type="match status" value="1"/>
</dbReference>
<dbReference type="PANTHER" id="PTHR34220:SF7">
    <property type="entry name" value="SENSOR HISTIDINE KINASE YPDA"/>
    <property type="match status" value="1"/>
</dbReference>
<organism evidence="3 4">
    <name type="scientific">Aquimarina amphilecti</name>
    <dbReference type="NCBI Taxonomy" id="1038014"/>
    <lineage>
        <taxon>Bacteria</taxon>
        <taxon>Pseudomonadati</taxon>
        <taxon>Bacteroidota</taxon>
        <taxon>Flavobacteriia</taxon>
        <taxon>Flavobacteriales</taxon>
        <taxon>Flavobacteriaceae</taxon>
        <taxon>Aquimarina</taxon>
    </lineage>
</organism>
<dbReference type="InterPro" id="IPR010559">
    <property type="entry name" value="Sig_transdc_His_kin_internal"/>
</dbReference>
<dbReference type="EMBL" id="FOAB01000001">
    <property type="protein sequence ID" value="SEK45538.1"/>
    <property type="molecule type" value="Genomic_DNA"/>
</dbReference>
<feature type="transmembrane region" description="Helical" evidence="1">
    <location>
        <begin position="73"/>
        <end position="93"/>
    </location>
</feature>
<feature type="transmembrane region" description="Helical" evidence="1">
    <location>
        <begin position="105"/>
        <end position="121"/>
    </location>
</feature>
<dbReference type="SUPFAM" id="SSF55874">
    <property type="entry name" value="ATPase domain of HSP90 chaperone/DNA topoisomerase II/histidine kinase"/>
    <property type="match status" value="1"/>
</dbReference>
<dbReference type="PANTHER" id="PTHR34220">
    <property type="entry name" value="SENSOR HISTIDINE KINASE YPDA"/>
    <property type="match status" value="1"/>
</dbReference>
<dbReference type="InterPro" id="IPR050640">
    <property type="entry name" value="Bact_2-comp_sensor_kinase"/>
</dbReference>
<dbReference type="OrthoDB" id="9809908at2"/>
<keyword evidence="3" id="KW-0808">Transferase</keyword>
<evidence type="ECO:0000313" key="4">
    <source>
        <dbReference type="Proteomes" id="UP000198521"/>
    </source>
</evidence>
<evidence type="ECO:0000259" key="2">
    <source>
        <dbReference type="Pfam" id="PF06580"/>
    </source>
</evidence>
<dbReference type="Proteomes" id="UP000198521">
    <property type="component" value="Unassembled WGS sequence"/>
</dbReference>
<reference evidence="3 4" key="1">
    <citation type="submission" date="2016-10" db="EMBL/GenBank/DDBJ databases">
        <authorList>
            <person name="de Groot N.N."/>
        </authorList>
    </citation>
    <scope>NUCLEOTIDE SEQUENCE [LARGE SCALE GENOMIC DNA]</scope>
    <source>
        <strain evidence="3 4">DSM 25232</strain>
    </source>
</reference>
<feature type="domain" description="Signal transduction histidine kinase internal region" evidence="2">
    <location>
        <begin position="141"/>
        <end position="219"/>
    </location>
</feature>
<feature type="transmembrane region" description="Helical" evidence="1">
    <location>
        <begin position="12"/>
        <end position="32"/>
    </location>
</feature>
<dbReference type="STRING" id="1038014.SAMN04487910_0567"/>
<proteinExistence type="predicted"/>
<evidence type="ECO:0000313" key="3">
    <source>
        <dbReference type="EMBL" id="SEK45538.1"/>
    </source>
</evidence>
<keyword evidence="4" id="KW-1185">Reference proteome</keyword>
<keyword evidence="1" id="KW-0472">Membrane</keyword>
<dbReference type="GO" id="GO:0016020">
    <property type="term" value="C:membrane"/>
    <property type="evidence" value="ECO:0007669"/>
    <property type="project" value="InterPro"/>
</dbReference>
<dbReference type="InterPro" id="IPR036890">
    <property type="entry name" value="HATPase_C_sf"/>
</dbReference>
<protein>
    <submittedName>
        <fullName evidence="3">Histidine kinase</fullName>
    </submittedName>
</protein>
<dbReference type="RefSeq" id="WP_091405244.1">
    <property type="nucleotide sequence ID" value="NZ_FOAB01000001.1"/>
</dbReference>
<keyword evidence="1" id="KW-1133">Transmembrane helix</keyword>
<dbReference type="AlphaFoldDB" id="A0A1H7H5M5"/>